<evidence type="ECO:0000256" key="14">
    <source>
        <dbReference type="ARBA" id="ARBA00023118"/>
    </source>
</evidence>
<evidence type="ECO:0000313" key="26">
    <source>
        <dbReference type="EMBL" id="KAF2739077.1"/>
    </source>
</evidence>
<dbReference type="PROSITE" id="PS51192">
    <property type="entry name" value="HELICASE_ATP_BIND_1"/>
    <property type="match status" value="1"/>
</dbReference>
<dbReference type="Pfam" id="PF03368">
    <property type="entry name" value="Dicer_dimer"/>
    <property type="match status" value="1"/>
</dbReference>
<evidence type="ECO:0000256" key="5">
    <source>
        <dbReference type="ARBA" id="ARBA00022723"/>
    </source>
</evidence>
<feature type="domain" description="DRBM" evidence="20">
    <location>
        <begin position="1406"/>
        <end position="1477"/>
    </location>
</feature>
<feature type="domain" description="RNase III" evidence="21">
    <location>
        <begin position="1019"/>
        <end position="1168"/>
    </location>
</feature>
<evidence type="ECO:0000256" key="12">
    <source>
        <dbReference type="ARBA" id="ARBA00022842"/>
    </source>
</evidence>
<dbReference type="InterPro" id="IPR006935">
    <property type="entry name" value="Helicase/UvrB_N"/>
</dbReference>
<feature type="domain" description="RNase III" evidence="21">
    <location>
        <begin position="1224"/>
        <end position="1375"/>
    </location>
</feature>
<feature type="domain" description="Helicase ATP-binding" evidence="23">
    <location>
        <begin position="98"/>
        <end position="280"/>
    </location>
</feature>
<dbReference type="CDD" id="cd18802">
    <property type="entry name" value="SF2_C_dicer"/>
    <property type="match status" value="1"/>
</dbReference>
<dbReference type="Gene3D" id="3.30.160.380">
    <property type="entry name" value="Dicer dimerisation domain"/>
    <property type="match status" value="1"/>
</dbReference>
<evidence type="ECO:0000259" key="21">
    <source>
        <dbReference type="PROSITE" id="PS50142"/>
    </source>
</evidence>
<dbReference type="Proteomes" id="UP000799444">
    <property type="component" value="Unassembled WGS sequence"/>
</dbReference>
<name>A0A9P4V413_9PLEO</name>
<dbReference type="GO" id="GO:0005737">
    <property type="term" value="C:cytoplasm"/>
    <property type="evidence" value="ECO:0007669"/>
    <property type="project" value="TreeGrafter"/>
</dbReference>
<dbReference type="Pfam" id="PF04851">
    <property type="entry name" value="ResIII"/>
    <property type="match status" value="1"/>
</dbReference>
<evidence type="ECO:0000259" key="23">
    <source>
        <dbReference type="PROSITE" id="PS51192"/>
    </source>
</evidence>
<feature type="domain" description="Dicer dsRNA-binding fold" evidence="25">
    <location>
        <begin position="618"/>
        <end position="708"/>
    </location>
</feature>
<dbReference type="GO" id="GO:0003677">
    <property type="term" value="F:DNA binding"/>
    <property type="evidence" value="ECO:0007669"/>
    <property type="project" value="InterPro"/>
</dbReference>
<comment type="cofactor">
    <cofactor evidence="2">
        <name>Mg(2+)</name>
        <dbReference type="ChEBI" id="CHEBI:18420"/>
    </cofactor>
</comment>
<comment type="caution">
    <text evidence="26">The sequence shown here is derived from an EMBL/GenBank/DDBJ whole genome shotgun (WGS) entry which is preliminary data.</text>
</comment>
<dbReference type="GO" id="GO:0030422">
    <property type="term" value="P:siRNA processing"/>
    <property type="evidence" value="ECO:0007669"/>
    <property type="project" value="TreeGrafter"/>
</dbReference>
<evidence type="ECO:0000256" key="3">
    <source>
        <dbReference type="ARBA" id="ARBA00020797"/>
    </source>
</evidence>
<keyword evidence="8" id="KW-0378">Hydrolase</keyword>
<dbReference type="GO" id="GO:0004525">
    <property type="term" value="F:ribonuclease III activity"/>
    <property type="evidence" value="ECO:0007669"/>
    <property type="project" value="InterPro"/>
</dbReference>
<dbReference type="FunFam" id="1.10.1520.10:FF:000015">
    <property type="entry name" value="Dicer-like protein 1"/>
    <property type="match status" value="1"/>
</dbReference>
<evidence type="ECO:0000256" key="19">
    <source>
        <dbReference type="SAM" id="MobiDB-lite"/>
    </source>
</evidence>
<dbReference type="PROSITE" id="PS50821">
    <property type="entry name" value="PAZ"/>
    <property type="match status" value="1"/>
</dbReference>
<dbReference type="PANTHER" id="PTHR14950:SF62">
    <property type="entry name" value="DICER-LIKE PROTEIN 1"/>
    <property type="match status" value="1"/>
</dbReference>
<keyword evidence="6" id="KW-0677">Repeat</keyword>
<keyword evidence="27" id="KW-1185">Reference proteome</keyword>
<evidence type="ECO:0000259" key="20">
    <source>
        <dbReference type="PROSITE" id="PS50137"/>
    </source>
</evidence>
<dbReference type="OrthoDB" id="416741at2759"/>
<evidence type="ECO:0000256" key="18">
    <source>
        <dbReference type="PROSITE-ProRule" id="PRU00657"/>
    </source>
</evidence>
<dbReference type="GO" id="GO:0005524">
    <property type="term" value="F:ATP binding"/>
    <property type="evidence" value="ECO:0007669"/>
    <property type="project" value="UniProtKB-KW"/>
</dbReference>
<keyword evidence="5" id="KW-0479">Metal-binding</keyword>
<evidence type="ECO:0000313" key="27">
    <source>
        <dbReference type="Proteomes" id="UP000799444"/>
    </source>
</evidence>
<keyword evidence="9" id="KW-0347">Helicase</keyword>
<keyword evidence="7" id="KW-0547">Nucleotide-binding</keyword>
<evidence type="ECO:0000259" key="24">
    <source>
        <dbReference type="PROSITE" id="PS51194"/>
    </source>
</evidence>
<keyword evidence="10" id="KW-0862">Zinc</keyword>
<keyword evidence="14" id="KW-0051">Antiviral defense</keyword>
<keyword evidence="4" id="KW-0930">Antiviral protein</keyword>
<dbReference type="InterPro" id="IPR001650">
    <property type="entry name" value="Helicase_C-like"/>
</dbReference>
<dbReference type="SUPFAM" id="SSF69065">
    <property type="entry name" value="RNase III domain-like"/>
    <property type="match status" value="2"/>
</dbReference>
<dbReference type="PANTHER" id="PTHR14950">
    <property type="entry name" value="DICER-RELATED"/>
    <property type="match status" value="1"/>
</dbReference>
<evidence type="ECO:0000256" key="13">
    <source>
        <dbReference type="ARBA" id="ARBA00022884"/>
    </source>
</evidence>
<evidence type="ECO:0000256" key="9">
    <source>
        <dbReference type="ARBA" id="ARBA00022806"/>
    </source>
</evidence>
<dbReference type="Gene3D" id="3.40.50.300">
    <property type="entry name" value="P-loop containing nucleotide triphosphate hydrolases"/>
    <property type="match status" value="2"/>
</dbReference>
<dbReference type="PROSITE" id="PS51327">
    <property type="entry name" value="DICER_DSRBF"/>
    <property type="match status" value="1"/>
</dbReference>
<sequence>MSRSASIQIDEHLDPIAAYEDEEQQDVAADEDNELDVTDSHEPATTSEKRRKTAECTKEEVQATLAAAHDENLSIRAILAKEETSRRIVNPRDYQTELFQRATTRNVIAVLDTGSGKTHIATLLLRHILDLELEARAEGASPKMAFFLVDSVNLVFQQANVLRCGLDQKVEGICGAMGASLWAKPTWDRLFEDNMVIVLTAEVLVQCMMHSFITMAQVNLLIFDEAHHAKSNHAYARLIREYYVAELDKSRRPRIFGMTASPVDANVDDVGKAARDLETLLHSKIVTASDLALLQHNISKPDEEFAKYNRLKYPFETPFYKELKSRYRDFSTFRKYFTTALELSSQLGSWASDFYWSFIFSEDAARKLANRVESTFNRAASHASVAQLDEDTARLREAAEYVQNHDFGIPTPTTEHLSSKVILLHDWLQRYYSRTGEARCIVFVERRYTARLLNHIFSHIGGPHLRSDILVGINSAVGDWNVSLKSQVMSVTKFRKGELNCLFSTSVAEEGLDIPQCNLVIRFDLYRTMIGYVQSRGRARHRNSKYLHMMEVDNEAHRDIYFDVQLAERKMRNYCAGLPMDQRLDGEEEVEERLLAEKNGLPSYTDSESGAKLTYRASLSILAHFVSCLPSPPGILQNPHYIVGHEAGKFVYEVLLPQGSPITFAKGRPYKKKILAKCSAAFEMCLELRKKEHLDANLLPTIHKHLPAMRNALLAVDEKRKGSYKMRIKPEIWQQGYGTIPDKLYLTVIDASEGLDRVHQPLGLLTRVALPQIPRFPIHLNSGILSEIISMPLSTPIPTMENELDMLTFFMWHMFFDIFAKKFEYNSAHMSYWVVPLRLVPNFANPESQKPDTLIDWAQIQEVFEQAEYTWTPDMSNDFLKDRYLVDKWDGSRRFFVTRIAQEYKPHDPVPATVNRPRKFMANILDYSVSLWGAKRKELQWDLTQPVLEVEQIPFRRNLLAIAEKDENEVHADSKVFVCPQPLPMSVISTPFVVMCYALPAIIHRFESYLIALDAASLLGLKVGPALALEALTKDSENSDAHGKEQINFRSGMGPNYERLEFMGDCFLKTATTIAVFIQQPDENEFEYHVRRMCMLCNKNLKETAVKYKLYEFVRTRAFSRRTWYPEGLKLTWGKGLDAETEHKHSLGDKSVADVCEAFIGAAYMQHNVQGNWYPKNWDQAVKAVKVLVDSDDHLMEEWSDYYKTYEQPAYLLDKPTAVQLDMALQVERKHPYHFNNPRLLRSAFIHPSQPYIFEKIPNYERLEFLGDALLDQVFVNHIFYRFPDKDPQWLTEHKMPMVANAFLANICVKLGFHQHIRHNQADIPVAIRDYVTELEEAEREHKGALDHWTHVQQIPKFLGDVVEAFVGAMFVDSEFDFRVVEDFFDKHMKHYFEEMELYDEFAGKHPITRLHKKMERSFGCADYRIGACEVDSLIPGKRNNVAMVLIHNKVYFDSVGESARYAKVRAAHKALEALEGLAPFEFRRLYNCDCPDVTGQGEMEEAFVREFEEAVKEEVEDRMKVEDD</sequence>
<feature type="region of interest" description="Disordered" evidence="19">
    <location>
        <begin position="1"/>
        <end position="56"/>
    </location>
</feature>
<dbReference type="SMART" id="SM00490">
    <property type="entry name" value="HELICc"/>
    <property type="match status" value="1"/>
</dbReference>
<evidence type="ECO:0000256" key="11">
    <source>
        <dbReference type="ARBA" id="ARBA00022840"/>
    </source>
</evidence>
<dbReference type="GO" id="GO:0051607">
    <property type="term" value="P:defense response to virus"/>
    <property type="evidence" value="ECO:0007669"/>
    <property type="project" value="UniProtKB-KW"/>
</dbReference>
<dbReference type="Pfam" id="PF24995">
    <property type="entry name" value="DSRM_2"/>
    <property type="match status" value="1"/>
</dbReference>
<dbReference type="GO" id="GO:0046872">
    <property type="term" value="F:metal ion binding"/>
    <property type="evidence" value="ECO:0007669"/>
    <property type="project" value="UniProtKB-KW"/>
</dbReference>
<dbReference type="InterPro" id="IPR038248">
    <property type="entry name" value="Dicer_dimer_sf"/>
</dbReference>
<dbReference type="PROSITE" id="PS51194">
    <property type="entry name" value="HELICASE_CTER"/>
    <property type="match status" value="1"/>
</dbReference>
<protein>
    <recommendedName>
        <fullName evidence="3">Dicer-like protein 1</fullName>
    </recommendedName>
</protein>
<evidence type="ECO:0000256" key="7">
    <source>
        <dbReference type="ARBA" id="ARBA00022741"/>
    </source>
</evidence>
<dbReference type="PROSITE" id="PS50137">
    <property type="entry name" value="DS_RBD"/>
    <property type="match status" value="1"/>
</dbReference>
<organism evidence="26 27">
    <name type="scientific">Polyplosphaeria fusca</name>
    <dbReference type="NCBI Taxonomy" id="682080"/>
    <lineage>
        <taxon>Eukaryota</taxon>
        <taxon>Fungi</taxon>
        <taxon>Dikarya</taxon>
        <taxon>Ascomycota</taxon>
        <taxon>Pezizomycotina</taxon>
        <taxon>Dothideomycetes</taxon>
        <taxon>Pleosporomycetidae</taxon>
        <taxon>Pleosporales</taxon>
        <taxon>Tetraplosphaeriaceae</taxon>
        <taxon>Polyplosphaeria</taxon>
    </lineage>
</organism>
<dbReference type="InterPro" id="IPR003100">
    <property type="entry name" value="PAZ_dom"/>
</dbReference>
<evidence type="ECO:0000256" key="17">
    <source>
        <dbReference type="ARBA" id="ARBA00035116"/>
    </source>
</evidence>
<evidence type="ECO:0000259" key="22">
    <source>
        <dbReference type="PROSITE" id="PS50821"/>
    </source>
</evidence>
<dbReference type="GO" id="GO:0004386">
    <property type="term" value="F:helicase activity"/>
    <property type="evidence" value="ECO:0007669"/>
    <property type="project" value="UniProtKB-KW"/>
</dbReference>
<dbReference type="SMART" id="SM00487">
    <property type="entry name" value="DEXDc"/>
    <property type="match status" value="1"/>
</dbReference>
<comment type="similarity">
    <text evidence="17 18">Belongs to the helicase family. Dicer subfamily.</text>
</comment>
<dbReference type="Pfam" id="PF00271">
    <property type="entry name" value="Helicase_C"/>
    <property type="match status" value="1"/>
</dbReference>
<keyword evidence="13 18" id="KW-0694">RNA-binding</keyword>
<dbReference type="CDD" id="cd18034">
    <property type="entry name" value="DEXHc_dicer"/>
    <property type="match status" value="1"/>
</dbReference>
<reference evidence="26" key="1">
    <citation type="journal article" date="2020" name="Stud. Mycol.">
        <title>101 Dothideomycetes genomes: a test case for predicting lifestyles and emergence of pathogens.</title>
        <authorList>
            <person name="Haridas S."/>
            <person name="Albert R."/>
            <person name="Binder M."/>
            <person name="Bloem J."/>
            <person name="Labutti K."/>
            <person name="Salamov A."/>
            <person name="Andreopoulos B."/>
            <person name="Baker S."/>
            <person name="Barry K."/>
            <person name="Bills G."/>
            <person name="Bluhm B."/>
            <person name="Cannon C."/>
            <person name="Castanera R."/>
            <person name="Culley D."/>
            <person name="Daum C."/>
            <person name="Ezra D."/>
            <person name="Gonzalez J."/>
            <person name="Henrissat B."/>
            <person name="Kuo A."/>
            <person name="Liang C."/>
            <person name="Lipzen A."/>
            <person name="Lutzoni F."/>
            <person name="Magnuson J."/>
            <person name="Mondo S."/>
            <person name="Nolan M."/>
            <person name="Ohm R."/>
            <person name="Pangilinan J."/>
            <person name="Park H.-J."/>
            <person name="Ramirez L."/>
            <person name="Alfaro M."/>
            <person name="Sun H."/>
            <person name="Tritt A."/>
            <person name="Yoshinaga Y."/>
            <person name="Zwiers L.-H."/>
            <person name="Turgeon B."/>
            <person name="Goodwin S."/>
            <person name="Spatafora J."/>
            <person name="Crous P."/>
            <person name="Grigoriev I."/>
        </authorList>
    </citation>
    <scope>NUCLEOTIDE SEQUENCE</scope>
    <source>
        <strain evidence="26">CBS 125425</strain>
    </source>
</reference>
<dbReference type="InterPro" id="IPR005034">
    <property type="entry name" value="Dicer_dimerisation"/>
</dbReference>
<dbReference type="PROSITE" id="PS00517">
    <property type="entry name" value="RNASE_3_1"/>
    <property type="match status" value="1"/>
</dbReference>
<dbReference type="SMART" id="SM00535">
    <property type="entry name" value="RIBOc"/>
    <property type="match status" value="2"/>
</dbReference>
<comment type="function">
    <text evidence="16">Dicer-like endonuclease involved in cleaving double-stranded RNA in the RNA interference (RNAi) pathway. Produces 21 to 25 bp dsRNAs (siRNAs) which target the selective destruction of homologous RNAs leading to sequence-specific suppression of gene expression, called post-transcriptional gene silencing (PTGS). Part of a broad host defense response against viral infection and transposons.</text>
</comment>
<keyword evidence="11" id="KW-0067">ATP-binding</keyword>
<feature type="domain" description="PAZ" evidence="22">
    <location>
        <begin position="853"/>
        <end position="987"/>
    </location>
</feature>
<dbReference type="InterPro" id="IPR036389">
    <property type="entry name" value="RNase_III_sf"/>
</dbReference>
<evidence type="ECO:0000256" key="15">
    <source>
        <dbReference type="ARBA" id="ARBA00023211"/>
    </source>
</evidence>
<evidence type="ECO:0000256" key="10">
    <source>
        <dbReference type="ARBA" id="ARBA00022833"/>
    </source>
</evidence>
<proteinExistence type="inferred from homology"/>
<dbReference type="PROSITE" id="PS50142">
    <property type="entry name" value="RNASE_3_2"/>
    <property type="match status" value="2"/>
</dbReference>
<dbReference type="InterPro" id="IPR056755">
    <property type="entry name" value="DSRM_2"/>
</dbReference>
<dbReference type="SUPFAM" id="SSF54768">
    <property type="entry name" value="dsRNA-binding domain-like"/>
    <property type="match status" value="1"/>
</dbReference>
<evidence type="ECO:0000256" key="1">
    <source>
        <dbReference type="ARBA" id="ARBA00001936"/>
    </source>
</evidence>
<keyword evidence="15" id="KW-0464">Manganese</keyword>
<gene>
    <name evidence="26" type="ORF">EJ04DRAFT_583521</name>
</gene>
<dbReference type="FunFam" id="3.40.50.300:FF:001669">
    <property type="entry name" value="Dicer-like protein 1"/>
    <property type="match status" value="1"/>
</dbReference>
<feature type="domain" description="Helicase C-terminal" evidence="24">
    <location>
        <begin position="427"/>
        <end position="586"/>
    </location>
</feature>
<dbReference type="InterPro" id="IPR000999">
    <property type="entry name" value="RNase_III_dom"/>
</dbReference>
<keyword evidence="12" id="KW-0460">Magnesium</keyword>
<dbReference type="SUPFAM" id="SSF52540">
    <property type="entry name" value="P-loop containing nucleoside triphosphate hydrolases"/>
    <property type="match status" value="1"/>
</dbReference>
<evidence type="ECO:0000259" key="25">
    <source>
        <dbReference type="PROSITE" id="PS51327"/>
    </source>
</evidence>
<dbReference type="GO" id="GO:0050688">
    <property type="term" value="P:regulation of defense response to virus"/>
    <property type="evidence" value="ECO:0007669"/>
    <property type="project" value="UniProtKB-KW"/>
</dbReference>
<evidence type="ECO:0000256" key="4">
    <source>
        <dbReference type="ARBA" id="ARBA00022721"/>
    </source>
</evidence>
<evidence type="ECO:0000256" key="8">
    <source>
        <dbReference type="ARBA" id="ARBA00022801"/>
    </source>
</evidence>
<feature type="compositionally biased region" description="Acidic residues" evidence="19">
    <location>
        <begin position="19"/>
        <end position="37"/>
    </location>
</feature>
<accession>A0A9P4V413</accession>
<dbReference type="EMBL" id="ML996106">
    <property type="protein sequence ID" value="KAF2739077.1"/>
    <property type="molecule type" value="Genomic_DNA"/>
</dbReference>
<dbReference type="InterPro" id="IPR014720">
    <property type="entry name" value="dsRBD_dom"/>
</dbReference>
<dbReference type="InterPro" id="IPR027417">
    <property type="entry name" value="P-loop_NTPase"/>
</dbReference>
<evidence type="ECO:0000256" key="16">
    <source>
        <dbReference type="ARBA" id="ARBA00025403"/>
    </source>
</evidence>
<evidence type="ECO:0000256" key="2">
    <source>
        <dbReference type="ARBA" id="ARBA00001946"/>
    </source>
</evidence>
<evidence type="ECO:0000256" key="6">
    <source>
        <dbReference type="ARBA" id="ARBA00022737"/>
    </source>
</evidence>
<dbReference type="CDD" id="cd00593">
    <property type="entry name" value="RIBOc"/>
    <property type="match status" value="2"/>
</dbReference>
<dbReference type="InterPro" id="IPR014001">
    <property type="entry name" value="Helicase_ATP-bd"/>
</dbReference>
<dbReference type="Gene3D" id="1.10.1520.10">
    <property type="entry name" value="Ribonuclease III domain"/>
    <property type="match status" value="2"/>
</dbReference>
<dbReference type="GO" id="GO:0005634">
    <property type="term" value="C:nucleus"/>
    <property type="evidence" value="ECO:0007669"/>
    <property type="project" value="TreeGrafter"/>
</dbReference>
<comment type="cofactor">
    <cofactor evidence="1">
        <name>Mn(2+)</name>
        <dbReference type="ChEBI" id="CHEBI:29035"/>
    </cofactor>
</comment>
<dbReference type="Pfam" id="PF00636">
    <property type="entry name" value="Ribonuclease_3"/>
    <property type="match status" value="2"/>
</dbReference>
<dbReference type="GO" id="GO:0003723">
    <property type="term" value="F:RNA binding"/>
    <property type="evidence" value="ECO:0007669"/>
    <property type="project" value="UniProtKB-UniRule"/>
</dbReference>